<keyword evidence="5" id="KW-0106">Calcium</keyword>
<dbReference type="GO" id="GO:0005509">
    <property type="term" value="F:calcium ion binding"/>
    <property type="evidence" value="ECO:0007669"/>
    <property type="project" value="InterPro"/>
</dbReference>
<evidence type="ECO:0000256" key="5">
    <source>
        <dbReference type="ARBA" id="ARBA00022837"/>
    </source>
</evidence>
<feature type="compositionally biased region" description="Polar residues" evidence="6">
    <location>
        <begin position="936"/>
        <end position="958"/>
    </location>
</feature>
<dbReference type="SMART" id="SM00054">
    <property type="entry name" value="EFh"/>
    <property type="match status" value="2"/>
</dbReference>
<dbReference type="PROSITE" id="PS00018">
    <property type="entry name" value="EF_HAND_1"/>
    <property type="match status" value="2"/>
</dbReference>
<gene>
    <name evidence="8" type="ORF">HYH02_014863</name>
</gene>
<feature type="region of interest" description="Disordered" evidence="6">
    <location>
        <begin position="1409"/>
        <end position="1435"/>
    </location>
</feature>
<feature type="region of interest" description="Disordered" evidence="6">
    <location>
        <begin position="921"/>
        <end position="967"/>
    </location>
</feature>
<feature type="region of interest" description="Disordered" evidence="6">
    <location>
        <begin position="1698"/>
        <end position="1974"/>
    </location>
</feature>
<feature type="region of interest" description="Disordered" evidence="6">
    <location>
        <begin position="1297"/>
        <end position="1389"/>
    </location>
</feature>
<dbReference type="Pfam" id="PF13499">
    <property type="entry name" value="EF-hand_7"/>
    <property type="match status" value="1"/>
</dbReference>
<proteinExistence type="predicted"/>
<feature type="region of interest" description="Disordered" evidence="6">
    <location>
        <begin position="1151"/>
        <end position="1193"/>
    </location>
</feature>
<evidence type="ECO:0000259" key="7">
    <source>
        <dbReference type="PROSITE" id="PS50222"/>
    </source>
</evidence>
<comment type="subcellular location">
    <subcellularLocation>
        <location evidence="1">Cytoplasm</location>
    </subcellularLocation>
</comment>
<dbReference type="InterPro" id="IPR011992">
    <property type="entry name" value="EF-hand-dom_pair"/>
</dbReference>
<keyword evidence="4" id="KW-0677">Repeat</keyword>
<feature type="compositionally biased region" description="Low complexity" evidence="6">
    <location>
        <begin position="1334"/>
        <end position="1350"/>
    </location>
</feature>
<accession>A0A835SJJ1</accession>
<feature type="compositionally biased region" description="Gly residues" evidence="6">
    <location>
        <begin position="634"/>
        <end position="652"/>
    </location>
</feature>
<feature type="domain" description="EF-hand" evidence="7">
    <location>
        <begin position="402"/>
        <end position="437"/>
    </location>
</feature>
<evidence type="ECO:0000256" key="4">
    <source>
        <dbReference type="ARBA" id="ARBA00022737"/>
    </source>
</evidence>
<dbReference type="InterPro" id="IPR018247">
    <property type="entry name" value="EF_Hand_1_Ca_BS"/>
</dbReference>
<feature type="region of interest" description="Disordered" evidence="6">
    <location>
        <begin position="39"/>
        <end position="169"/>
    </location>
</feature>
<dbReference type="Gene3D" id="1.10.238.10">
    <property type="entry name" value="EF-hand"/>
    <property type="match status" value="1"/>
</dbReference>
<evidence type="ECO:0000256" key="1">
    <source>
        <dbReference type="ARBA" id="ARBA00004496"/>
    </source>
</evidence>
<dbReference type="EMBL" id="JAEHOD010000109">
    <property type="protein sequence ID" value="KAG2426107.1"/>
    <property type="molecule type" value="Genomic_DNA"/>
</dbReference>
<evidence type="ECO:0000313" key="8">
    <source>
        <dbReference type="EMBL" id="KAG2426107.1"/>
    </source>
</evidence>
<feature type="compositionally biased region" description="Low complexity" evidence="6">
    <location>
        <begin position="123"/>
        <end position="135"/>
    </location>
</feature>
<dbReference type="InterPro" id="IPR002048">
    <property type="entry name" value="EF_hand_dom"/>
</dbReference>
<feature type="compositionally biased region" description="Low complexity" evidence="6">
    <location>
        <begin position="39"/>
        <end position="48"/>
    </location>
</feature>
<dbReference type="PANTHER" id="PTHR46212:SF3">
    <property type="entry name" value="GH27120P"/>
    <property type="match status" value="1"/>
</dbReference>
<dbReference type="GO" id="GO:0048306">
    <property type="term" value="F:calcium-dependent protein binding"/>
    <property type="evidence" value="ECO:0007669"/>
    <property type="project" value="UniProtKB-ARBA"/>
</dbReference>
<name>A0A835SJJ1_9CHLO</name>
<dbReference type="OrthoDB" id="26525at2759"/>
<feature type="region of interest" description="Disordered" evidence="6">
    <location>
        <begin position="280"/>
        <end position="320"/>
    </location>
</feature>
<dbReference type="CDD" id="cd00051">
    <property type="entry name" value="EFh"/>
    <property type="match status" value="1"/>
</dbReference>
<feature type="compositionally biased region" description="Polar residues" evidence="6">
    <location>
        <begin position="1411"/>
        <end position="1426"/>
    </location>
</feature>
<feature type="region of interest" description="Disordered" evidence="6">
    <location>
        <begin position="1498"/>
        <end position="1534"/>
    </location>
</feature>
<feature type="compositionally biased region" description="Polar residues" evidence="6">
    <location>
        <begin position="1947"/>
        <end position="1956"/>
    </location>
</feature>
<feature type="compositionally biased region" description="Low complexity" evidence="6">
    <location>
        <begin position="1297"/>
        <end position="1306"/>
    </location>
</feature>
<feature type="region of interest" description="Disordered" evidence="6">
    <location>
        <begin position="1566"/>
        <end position="1593"/>
    </location>
</feature>
<keyword evidence="2" id="KW-0963">Cytoplasm</keyword>
<reference evidence="8" key="1">
    <citation type="journal article" date="2020" name="bioRxiv">
        <title>Comparative genomics of Chlamydomonas.</title>
        <authorList>
            <person name="Craig R.J."/>
            <person name="Hasan A.R."/>
            <person name="Ness R.W."/>
            <person name="Keightley P.D."/>
        </authorList>
    </citation>
    <scope>NUCLEOTIDE SEQUENCE</scope>
    <source>
        <strain evidence="8">CCAP 11/173</strain>
    </source>
</reference>
<evidence type="ECO:0000256" key="6">
    <source>
        <dbReference type="SAM" id="MobiDB-lite"/>
    </source>
</evidence>
<organism evidence="8 9">
    <name type="scientific">Chlamydomonas schloesseri</name>
    <dbReference type="NCBI Taxonomy" id="2026947"/>
    <lineage>
        <taxon>Eukaryota</taxon>
        <taxon>Viridiplantae</taxon>
        <taxon>Chlorophyta</taxon>
        <taxon>core chlorophytes</taxon>
        <taxon>Chlorophyceae</taxon>
        <taxon>CS clade</taxon>
        <taxon>Chlamydomonadales</taxon>
        <taxon>Chlamydomonadaceae</taxon>
        <taxon>Chlamydomonas</taxon>
    </lineage>
</organism>
<feature type="compositionally biased region" description="Basic and acidic residues" evidence="6">
    <location>
        <begin position="841"/>
        <end position="855"/>
    </location>
</feature>
<comment type="caution">
    <text evidence="8">The sequence shown here is derived from an EMBL/GenBank/DDBJ whole genome shotgun (WGS) entry which is preliminary data.</text>
</comment>
<feature type="compositionally biased region" description="Low complexity" evidence="6">
    <location>
        <begin position="1885"/>
        <end position="1908"/>
    </location>
</feature>
<dbReference type="InterPro" id="IPR051426">
    <property type="entry name" value="Peflin/Sorcin_CaBP"/>
</dbReference>
<evidence type="ECO:0000256" key="2">
    <source>
        <dbReference type="ARBA" id="ARBA00022490"/>
    </source>
</evidence>
<dbReference type="Proteomes" id="UP000613740">
    <property type="component" value="Unassembled WGS sequence"/>
</dbReference>
<evidence type="ECO:0000256" key="3">
    <source>
        <dbReference type="ARBA" id="ARBA00022723"/>
    </source>
</evidence>
<keyword evidence="9" id="KW-1185">Reference proteome</keyword>
<feature type="domain" description="EF-hand" evidence="7">
    <location>
        <begin position="438"/>
        <end position="473"/>
    </location>
</feature>
<dbReference type="GO" id="GO:0005737">
    <property type="term" value="C:cytoplasm"/>
    <property type="evidence" value="ECO:0007669"/>
    <property type="project" value="UniProtKB-SubCell"/>
</dbReference>
<sequence>MAAVDRLRSFYGDQLMCRTGTLASIKSFGSAASGVASAVSGADASTVAHAKQRRAGDEDVVIDPYQLDPDGSSSDSSDEDKDGLSRTDSGSGIDDDDEDGDLDEAEWTSASGDELGPGPGPDSVRSAAATATSLRGAGGGGRSVAAVSTRTARSAKSHKAGGGELSGANAGGALRSGKGVSIADVPLFQGPKGPRSVAASNWGARSRRSVATTARSVATSAVSSAALSAMPSGAPGGVVSVQKLDARLAGRAVRRRLLRRRGWEFDLVPDEVDYTLGRELAHELTRPQPTADSDEEPEEDEAGGDDGDAELVDARAGGCPPSGPVLEAIKSYAHERAPEVVWSERVKHAKRVARQTGQTVTVRGRLEPKKRRELARKIQKWDNREWFNSRKRAPPAPPLHPAVERVIEQWFQLVDDDGGGTLDREELLTALQASDVPVKPENIDEMVALMDLDRDGVISWKEFVTFFMYEFAAGKNLLSGEYVLPSGVALPFGAMIAKLKRDRLVADLMQGGHARAKWQNIADSPIALEDELGMMAAVELAMEEMKNPALGRARARAAKALNKLPPHLRTPSIARHLQRHPEVADKLLRAPSMAALMAATSLKRAPSATNIVARLASTNSNGSIASRTSSMAGVGAGSTGGGSTSGGGGGGAPAARVGNVDLNVAVAMAAGLEWPVEGASFYNKRAKTVLRAACQKPPEAILRANQAAGPSAGAVQSTTSRGVAARAGASGAVAGGVAGGGMLTAGKGPSLRKQVSGRKGLSVEAVAAASATAAAMEVDTSQARAHFLRGGARGEGCSRRGSRRRGGSESSGDEGGSGGRRRNRRGSGSSEEVLPWLVNAKRREEEERQELRERLMGGASSMSAAATVLAAGPSSRAKADAPQPRSEASDAGGDEEEEGLWVSPLLKRWLTVERDRLLQPSGELAAARETAEQHNTDAATTSEKAGTEATSAPQPSQTGSAGPSRAASASAPLEVVVSEVSVSSPAAGTPPVRAVSSTLDGELEGPATLGGAISTAARKPRRRMRFVDEAEDAALAEEEASTAIDGAASAGAEEEAVAAMTDRAQATVFANSSAPPVFLGSLGPHTCAVGPLQAQGATTLATAKAFVELPDDPSASSLRAIRRSVLLGVATDGDAGPAAALQSTLGLLPGQSPRASGGVLRTSRVETASPLPGGGAPPSGEVGAAPPGASPLRSSYGPALQQWALGSAATSATGDAISLEPLDSEEARELMAGITLQLSKEEVLYHIHTGYEADRPTTSDFRAALTRMRLAAAALVHSYALPPHPEASGVLLAPPAGAASSLSPEASRLHGQSAQPLQRSDSPSTTAALSARPSAMSVTAAHSSATAPSPDRARGRTHSGAGATAEGPGGGGGAPPAVSGRSRGPKVAQQVVARAPGLLVAGVATGAHPRANSTHPFSPHAQSPDTSCAGGAAGSLTPEASQPYGLTIVSPHVGAGKALSGWAAQGDQLTAPQPQPLPRHSPDSGILAAAIATARSMSRAGSARAASRARSPSPLRAGSPSPARGPPATSLGGPVLPEAWDARVAALLQCHTAVELAAVQQQALVRSGSPDGGGGSTSARPVAGGSGGTTARASGLGPGAVALLSSRRAGRHAQLLRGAGSVLPLRAKSSLGLLRAADARGLVAAPHQAPAQSPGLEHSLAAPSYLASAYSELLPPRASDPLPDFIHLPGAMPRLQSRYTSKRPLPGGSTIQSQQHEAVGKGQALTTGGSRAGSRGGPRLPDPLADLVDGGECDLDATADRRADPGPPSPLWQDSAPGNATEEEECSEEPGSPRGWGSGGLQEAAPGNGTAFNGLQAPSAPVSAWSGGIDGEAAELRPGLPSTPAFATDANVHDGSRPPSAASTAATALRLGEHPVLPATPPAPTAEEGAAPAGAPIAGGAVVAAANEETARSPRPQLQIPGQGEPGPPASEDQASQRALLLKLTATAEQNQSGQPVEQPADSRPSDVKLQAESAGTAHWWAPVFRDWPQPAGRRLPRSQLVP</sequence>
<feature type="compositionally biased region" description="Acidic residues" evidence="6">
    <location>
        <begin position="93"/>
        <end position="106"/>
    </location>
</feature>
<dbReference type="PROSITE" id="PS50222">
    <property type="entry name" value="EF_HAND_2"/>
    <property type="match status" value="2"/>
</dbReference>
<feature type="compositionally biased region" description="Polar residues" evidence="6">
    <location>
        <begin position="1310"/>
        <end position="1328"/>
    </location>
</feature>
<protein>
    <recommendedName>
        <fullName evidence="7">EF-hand domain-containing protein</fullName>
    </recommendedName>
</protein>
<keyword evidence="3" id="KW-0479">Metal-binding</keyword>
<evidence type="ECO:0000313" key="9">
    <source>
        <dbReference type="Proteomes" id="UP000613740"/>
    </source>
</evidence>
<feature type="region of interest" description="Disordered" evidence="6">
    <location>
        <begin position="789"/>
        <end position="900"/>
    </location>
</feature>
<dbReference type="PANTHER" id="PTHR46212">
    <property type="entry name" value="PEFLIN"/>
    <property type="match status" value="1"/>
</dbReference>
<feature type="compositionally biased region" description="Low complexity" evidence="6">
    <location>
        <begin position="1857"/>
        <end position="1870"/>
    </location>
</feature>
<feature type="region of interest" description="Disordered" evidence="6">
    <location>
        <begin position="631"/>
        <end position="652"/>
    </location>
</feature>
<dbReference type="SUPFAM" id="SSF47473">
    <property type="entry name" value="EF-hand"/>
    <property type="match status" value="1"/>
</dbReference>
<feature type="compositionally biased region" description="Acidic residues" evidence="6">
    <location>
        <begin position="292"/>
        <end position="311"/>
    </location>
</feature>
<feature type="compositionally biased region" description="Low complexity" evidence="6">
    <location>
        <begin position="1498"/>
        <end position="1528"/>
    </location>
</feature>
<feature type="compositionally biased region" description="Low complexity" evidence="6">
    <location>
        <begin position="856"/>
        <end position="866"/>
    </location>
</feature>